<accession>A0ABP8XY21</accession>
<evidence type="ECO:0000313" key="1">
    <source>
        <dbReference type="EMBL" id="GAA4717833.1"/>
    </source>
</evidence>
<dbReference type="RefSeq" id="WP_345523644.1">
    <property type="nucleotide sequence ID" value="NZ_BAABKM010000004.1"/>
</dbReference>
<reference evidence="2" key="1">
    <citation type="journal article" date="2019" name="Int. J. Syst. Evol. Microbiol.">
        <title>The Global Catalogue of Microorganisms (GCM) 10K type strain sequencing project: providing services to taxonomists for standard genome sequencing and annotation.</title>
        <authorList>
            <consortium name="The Broad Institute Genomics Platform"/>
            <consortium name="The Broad Institute Genome Sequencing Center for Infectious Disease"/>
            <person name="Wu L."/>
            <person name="Ma J."/>
        </authorList>
    </citation>
    <scope>NUCLEOTIDE SEQUENCE [LARGE SCALE GENOMIC DNA]</scope>
    <source>
        <strain evidence="2">JCM 18531</strain>
    </source>
</reference>
<protein>
    <recommendedName>
        <fullName evidence="3">DUF222 domain-containing protein</fullName>
    </recommendedName>
</protein>
<evidence type="ECO:0008006" key="3">
    <source>
        <dbReference type="Google" id="ProtNLM"/>
    </source>
</evidence>
<keyword evidence="2" id="KW-1185">Reference proteome</keyword>
<proteinExistence type="predicted"/>
<evidence type="ECO:0000313" key="2">
    <source>
        <dbReference type="Proteomes" id="UP001499974"/>
    </source>
</evidence>
<sequence length="549" mass="58901">MTTTPAPITPFVPVAPDADWETVRARMADVLTRLVPTAWSDHNAADPGITLAEAAAFGVADLHYRVAERHYDAWPLEVSGWLPDAERHWDRSFSVETLAAVADALAASATSARVLERRVRASASLGDATALLGSAPWSTVFDADDRAAVVALMRGRLVRQVAHEQAQLVAAVVADQRRLGGTVEVRDARAAAELALDLPLWDDEVRAVVRRERRRLSRDALVARLAEVRAVTAATASGVRDLLDAEDLTDDELDVAMAAGTQPPGLLPEQLEDDHGRTTVWPPHPVQALTCEPVTAEDYARRARAHPDVRRAWAVPGRLEGVAWNGLPTGAVPAVEVDEHAAAITLVVEHSEPRQLTVPATQEFLRDVLSVAIGPEVRAPFPDWRVPADLDELPPRRTICDEVGASLLDTAAVIVQATLVTGIGVDPDALIADVRDRIAAFFLAGRPETRAPDPTGDVDGPWPRLEQPADGWVPGEPVRFTEVVAAIVGNPDVWGIERLAMLVDTGDVTATFVPQSAGSLPIPPNAVPVLAPGRCLRVRFSLTGRCADA</sequence>
<name>A0ABP8XY21_9ACTN</name>
<comment type="caution">
    <text evidence="1">The sequence shown here is derived from an EMBL/GenBank/DDBJ whole genome shotgun (WGS) entry which is preliminary data.</text>
</comment>
<dbReference type="Proteomes" id="UP001499974">
    <property type="component" value="Unassembled WGS sequence"/>
</dbReference>
<organism evidence="1 2">
    <name type="scientific">Nocardioides conyzicola</name>
    <dbReference type="NCBI Taxonomy" id="1651781"/>
    <lineage>
        <taxon>Bacteria</taxon>
        <taxon>Bacillati</taxon>
        <taxon>Actinomycetota</taxon>
        <taxon>Actinomycetes</taxon>
        <taxon>Propionibacteriales</taxon>
        <taxon>Nocardioidaceae</taxon>
        <taxon>Nocardioides</taxon>
    </lineage>
</organism>
<gene>
    <name evidence="1" type="ORF">GCM10023349_42180</name>
</gene>
<dbReference type="EMBL" id="BAABKM010000004">
    <property type="protein sequence ID" value="GAA4717833.1"/>
    <property type="molecule type" value="Genomic_DNA"/>
</dbReference>